<dbReference type="Gramene" id="GBG72278">
    <property type="protein sequence ID" value="GBG72278"/>
    <property type="gene ID" value="CBR_g11206"/>
</dbReference>
<dbReference type="EMBL" id="BFEA01000162">
    <property type="protein sequence ID" value="GBG72278.1"/>
    <property type="molecule type" value="Genomic_DNA"/>
</dbReference>
<evidence type="ECO:0000313" key="3">
    <source>
        <dbReference type="Proteomes" id="UP000265515"/>
    </source>
</evidence>
<evidence type="ECO:0000256" key="1">
    <source>
        <dbReference type="SAM" id="Phobius"/>
    </source>
</evidence>
<dbReference type="Proteomes" id="UP000265515">
    <property type="component" value="Unassembled WGS sequence"/>
</dbReference>
<keyword evidence="1" id="KW-0812">Transmembrane</keyword>
<keyword evidence="3" id="KW-1185">Reference proteome</keyword>
<feature type="transmembrane region" description="Helical" evidence="1">
    <location>
        <begin position="231"/>
        <end position="253"/>
    </location>
</feature>
<gene>
    <name evidence="2" type="ORF">CBR_g11206</name>
</gene>
<dbReference type="AlphaFoldDB" id="A0A388KQK2"/>
<sequence>MLVPARAGSTPQSCKSLEVPSLCRYSEDRMITKIGSGSSSRGHGSTVSSCVQLYVFAWCTWIDAARSCRGRNMIASGVGDRGVWSQSPETDGNGMNRTSWRCGALASWSASSPQRLAYDLQREYCRFRQQGEERIPERDCLLTWCSLGSSWKNQTCLRVSRGDSDFAPDYFTHRGYDPLYNQRNLDEHSLKDKDVVLAFAAFALLVVGGLVEWGFWARVASKTLSCRDTSGVIHVCWLAMVWLPTVVVVLVFALKTSGTWGMYNLPPHCWSVAAVISTLPFLSAAHYINWNATPADSS</sequence>
<evidence type="ECO:0000313" key="2">
    <source>
        <dbReference type="EMBL" id="GBG72278.1"/>
    </source>
</evidence>
<reference evidence="2 3" key="1">
    <citation type="journal article" date="2018" name="Cell">
        <title>The Chara Genome: Secondary Complexity and Implications for Plant Terrestrialization.</title>
        <authorList>
            <person name="Nishiyama T."/>
            <person name="Sakayama H."/>
            <person name="Vries J.D."/>
            <person name="Buschmann H."/>
            <person name="Saint-Marcoux D."/>
            <person name="Ullrich K.K."/>
            <person name="Haas F.B."/>
            <person name="Vanderstraeten L."/>
            <person name="Becker D."/>
            <person name="Lang D."/>
            <person name="Vosolsobe S."/>
            <person name="Rombauts S."/>
            <person name="Wilhelmsson P.K.I."/>
            <person name="Janitza P."/>
            <person name="Kern R."/>
            <person name="Heyl A."/>
            <person name="Rumpler F."/>
            <person name="Villalobos L.I.A.C."/>
            <person name="Clay J.M."/>
            <person name="Skokan R."/>
            <person name="Toyoda A."/>
            <person name="Suzuki Y."/>
            <person name="Kagoshima H."/>
            <person name="Schijlen E."/>
            <person name="Tajeshwar N."/>
            <person name="Catarino B."/>
            <person name="Hetherington A.J."/>
            <person name="Saltykova A."/>
            <person name="Bonnot C."/>
            <person name="Breuninger H."/>
            <person name="Symeonidi A."/>
            <person name="Radhakrishnan G.V."/>
            <person name="Van Nieuwerburgh F."/>
            <person name="Deforce D."/>
            <person name="Chang C."/>
            <person name="Karol K.G."/>
            <person name="Hedrich R."/>
            <person name="Ulvskov P."/>
            <person name="Glockner G."/>
            <person name="Delwiche C.F."/>
            <person name="Petrasek J."/>
            <person name="Van de Peer Y."/>
            <person name="Friml J."/>
            <person name="Beilby M."/>
            <person name="Dolan L."/>
            <person name="Kohara Y."/>
            <person name="Sugano S."/>
            <person name="Fujiyama A."/>
            <person name="Delaux P.-M."/>
            <person name="Quint M."/>
            <person name="TheiBen G."/>
            <person name="Hagemann M."/>
            <person name="Harholt J."/>
            <person name="Dunand C."/>
            <person name="Zachgo S."/>
            <person name="Langdale J."/>
            <person name="Maumus F."/>
            <person name="Straeten D.V.D."/>
            <person name="Gould S.B."/>
            <person name="Rensing S.A."/>
        </authorList>
    </citation>
    <scope>NUCLEOTIDE SEQUENCE [LARGE SCALE GENOMIC DNA]</scope>
    <source>
        <strain evidence="2 3">S276</strain>
    </source>
</reference>
<accession>A0A388KQK2</accession>
<comment type="caution">
    <text evidence="2">The sequence shown here is derived from an EMBL/GenBank/DDBJ whole genome shotgun (WGS) entry which is preliminary data.</text>
</comment>
<feature type="transmembrane region" description="Helical" evidence="1">
    <location>
        <begin position="195"/>
        <end position="216"/>
    </location>
</feature>
<organism evidence="2 3">
    <name type="scientific">Chara braunii</name>
    <name type="common">Braun's stonewort</name>
    <dbReference type="NCBI Taxonomy" id="69332"/>
    <lineage>
        <taxon>Eukaryota</taxon>
        <taxon>Viridiplantae</taxon>
        <taxon>Streptophyta</taxon>
        <taxon>Charophyceae</taxon>
        <taxon>Charales</taxon>
        <taxon>Characeae</taxon>
        <taxon>Chara</taxon>
    </lineage>
</organism>
<protein>
    <submittedName>
        <fullName evidence="2">Uncharacterized protein</fullName>
    </submittedName>
</protein>
<keyword evidence="1" id="KW-0472">Membrane</keyword>
<name>A0A388KQK2_CHABU</name>
<proteinExistence type="predicted"/>
<keyword evidence="1" id="KW-1133">Transmembrane helix</keyword>